<protein>
    <submittedName>
        <fullName evidence="1">Uncharacterized protein</fullName>
    </submittedName>
</protein>
<reference evidence="2" key="1">
    <citation type="submission" date="2014-09" db="EMBL/GenBank/DDBJ databases">
        <authorList>
            <person name="Sharma Rahul"/>
            <person name="Thines Marco"/>
        </authorList>
    </citation>
    <scope>NUCLEOTIDE SEQUENCE [LARGE SCALE GENOMIC DNA]</scope>
</reference>
<dbReference type="Proteomes" id="UP000054928">
    <property type="component" value="Unassembled WGS sequence"/>
</dbReference>
<dbReference type="GeneID" id="36401396"/>
<evidence type="ECO:0000313" key="2">
    <source>
        <dbReference type="Proteomes" id="UP000054928"/>
    </source>
</evidence>
<name>A0A0N7L804_PLAHL</name>
<dbReference type="EMBL" id="CCYD01002939">
    <property type="protein sequence ID" value="CEG48523.1"/>
    <property type="molecule type" value="Genomic_DNA"/>
</dbReference>
<accession>A0A0N7L804</accession>
<dbReference type="RefSeq" id="XP_024584892.1">
    <property type="nucleotide sequence ID" value="XM_024719610.1"/>
</dbReference>
<organism evidence="1 2">
    <name type="scientific">Plasmopara halstedii</name>
    <name type="common">Downy mildew of sunflower</name>
    <dbReference type="NCBI Taxonomy" id="4781"/>
    <lineage>
        <taxon>Eukaryota</taxon>
        <taxon>Sar</taxon>
        <taxon>Stramenopiles</taxon>
        <taxon>Oomycota</taxon>
        <taxon>Peronosporomycetes</taxon>
        <taxon>Peronosporales</taxon>
        <taxon>Peronosporaceae</taxon>
        <taxon>Plasmopara</taxon>
    </lineage>
</organism>
<proteinExistence type="predicted"/>
<dbReference type="AlphaFoldDB" id="A0A0N7L804"/>
<evidence type="ECO:0000313" key="1">
    <source>
        <dbReference type="EMBL" id="CEG48523.1"/>
    </source>
</evidence>
<keyword evidence="2" id="KW-1185">Reference proteome</keyword>
<sequence length="66" mass="7728">MRCRGRQKELPHKKEILHREFDSDKKPGEKMSLSLIFSALEQGIVAFLTAHKNMCLSQYLREKLLV</sequence>